<evidence type="ECO:0000256" key="1">
    <source>
        <dbReference type="ARBA" id="ARBA00004635"/>
    </source>
</evidence>
<accession>A0A645HFR9</accession>
<dbReference type="PANTHER" id="PTHR30429:SF0">
    <property type="entry name" value="METHIONINE-BINDING LIPOPROTEIN METQ"/>
    <property type="match status" value="1"/>
</dbReference>
<name>A0A645HFR9_9ZZZZ</name>
<dbReference type="Gene3D" id="3.40.190.10">
    <property type="entry name" value="Periplasmic binding protein-like II"/>
    <property type="match status" value="2"/>
</dbReference>
<evidence type="ECO:0000313" key="6">
    <source>
        <dbReference type="EMBL" id="MPN37416.1"/>
    </source>
</evidence>
<dbReference type="Pfam" id="PF03180">
    <property type="entry name" value="Lipoprotein_9"/>
    <property type="match status" value="1"/>
</dbReference>
<dbReference type="PANTHER" id="PTHR30429">
    <property type="entry name" value="D-METHIONINE-BINDING LIPOPROTEIN METQ"/>
    <property type="match status" value="1"/>
</dbReference>
<gene>
    <name evidence="6" type="primary">metQ_33</name>
    <name evidence="6" type="ORF">SDC9_184934</name>
</gene>
<evidence type="ECO:0000256" key="2">
    <source>
        <dbReference type="ARBA" id="ARBA00022729"/>
    </source>
</evidence>
<reference evidence="6" key="1">
    <citation type="submission" date="2019-08" db="EMBL/GenBank/DDBJ databases">
        <authorList>
            <person name="Kucharzyk K."/>
            <person name="Murdoch R.W."/>
            <person name="Higgins S."/>
            <person name="Loffler F."/>
        </authorList>
    </citation>
    <scope>NUCLEOTIDE SEQUENCE</scope>
</reference>
<protein>
    <submittedName>
        <fullName evidence="6">D-methionine-binding lipoprotein MetQ</fullName>
    </submittedName>
</protein>
<evidence type="ECO:0000256" key="5">
    <source>
        <dbReference type="ARBA" id="ARBA00023288"/>
    </source>
</evidence>
<dbReference type="GO" id="GO:0016020">
    <property type="term" value="C:membrane"/>
    <property type="evidence" value="ECO:0007669"/>
    <property type="project" value="UniProtKB-SubCell"/>
</dbReference>
<organism evidence="6">
    <name type="scientific">bioreactor metagenome</name>
    <dbReference type="NCBI Taxonomy" id="1076179"/>
    <lineage>
        <taxon>unclassified sequences</taxon>
        <taxon>metagenomes</taxon>
        <taxon>ecological metagenomes</taxon>
    </lineage>
</organism>
<keyword evidence="4" id="KW-0564">Palmitate</keyword>
<dbReference type="SUPFAM" id="SSF53850">
    <property type="entry name" value="Periplasmic binding protein-like II"/>
    <property type="match status" value="1"/>
</dbReference>
<sequence>MLLLQSHGLIKLSDKAGLEATELDIVENSKKLRFKAIEAAQLPRVLPDVDGAIINGNYALEAGLNPTKDALLIEGSESPYVNIVAVREDHKNDKKFEVLIKYLRSEKVAEFILSKYNGGVVPAF</sequence>
<keyword evidence="3" id="KW-0472">Membrane</keyword>
<dbReference type="AlphaFoldDB" id="A0A645HFR9"/>
<evidence type="ECO:0000256" key="3">
    <source>
        <dbReference type="ARBA" id="ARBA00023136"/>
    </source>
</evidence>
<proteinExistence type="predicted"/>
<comment type="caution">
    <text evidence="6">The sequence shown here is derived from an EMBL/GenBank/DDBJ whole genome shotgun (WGS) entry which is preliminary data.</text>
</comment>
<keyword evidence="2" id="KW-0732">Signal</keyword>
<evidence type="ECO:0000256" key="4">
    <source>
        <dbReference type="ARBA" id="ARBA00023139"/>
    </source>
</evidence>
<comment type="subcellular location">
    <subcellularLocation>
        <location evidence="1">Membrane</location>
        <topology evidence="1">Lipid-anchor</topology>
    </subcellularLocation>
</comment>
<dbReference type="InterPro" id="IPR004872">
    <property type="entry name" value="Lipoprotein_NlpA"/>
</dbReference>
<dbReference type="EMBL" id="VSSQ01092061">
    <property type="protein sequence ID" value="MPN37416.1"/>
    <property type="molecule type" value="Genomic_DNA"/>
</dbReference>
<keyword evidence="5 6" id="KW-0449">Lipoprotein</keyword>